<dbReference type="PROSITE" id="PS51257">
    <property type="entry name" value="PROKAR_LIPOPROTEIN"/>
    <property type="match status" value="1"/>
</dbReference>
<feature type="signal peptide" evidence="1">
    <location>
        <begin position="1"/>
        <end position="24"/>
    </location>
</feature>
<dbReference type="AlphaFoldDB" id="A0A9X4AW79"/>
<accession>A0A9X4AW79</accession>
<organism evidence="2 3">
    <name type="scientific">Polyangium jinanense</name>
    <dbReference type="NCBI Taxonomy" id="2829994"/>
    <lineage>
        <taxon>Bacteria</taxon>
        <taxon>Pseudomonadati</taxon>
        <taxon>Myxococcota</taxon>
        <taxon>Polyangia</taxon>
        <taxon>Polyangiales</taxon>
        <taxon>Polyangiaceae</taxon>
        <taxon>Polyangium</taxon>
    </lineage>
</organism>
<keyword evidence="3" id="KW-1185">Reference proteome</keyword>
<keyword evidence="1" id="KW-0732">Signal</keyword>
<evidence type="ECO:0000313" key="3">
    <source>
        <dbReference type="Proteomes" id="UP001151081"/>
    </source>
</evidence>
<evidence type="ECO:0000313" key="2">
    <source>
        <dbReference type="EMBL" id="MDC3985040.1"/>
    </source>
</evidence>
<comment type="caution">
    <text evidence="2">The sequence shown here is derived from an EMBL/GenBank/DDBJ whole genome shotgun (WGS) entry which is preliminary data.</text>
</comment>
<name>A0A9X4AW79_9BACT</name>
<proteinExistence type="predicted"/>
<evidence type="ECO:0000256" key="1">
    <source>
        <dbReference type="SAM" id="SignalP"/>
    </source>
</evidence>
<dbReference type="RefSeq" id="WP_272422744.1">
    <property type="nucleotide sequence ID" value="NZ_JAGTJJ010000025.1"/>
</dbReference>
<feature type="chain" id="PRO_5040818237" description="Lipoprotein" evidence="1">
    <location>
        <begin position="25"/>
        <end position="276"/>
    </location>
</feature>
<protein>
    <recommendedName>
        <fullName evidence="4">Lipoprotein</fullName>
    </recommendedName>
</protein>
<reference evidence="2 3" key="1">
    <citation type="submission" date="2021-04" db="EMBL/GenBank/DDBJ databases">
        <title>Genome analysis of Polyangium sp.</title>
        <authorList>
            <person name="Li Y."/>
            <person name="Wang J."/>
        </authorList>
    </citation>
    <scope>NUCLEOTIDE SEQUENCE [LARGE SCALE GENOMIC DNA]</scope>
    <source>
        <strain evidence="2 3">SDU14</strain>
    </source>
</reference>
<sequence length="276" mass="28629">MSLVRGARALALGAFLFSIGCGEAAPDVDALTESSTLELQGGPAGSGGINGASPAAYHANVMELLSALAFPAADPSDPFAVNPAIEATGLLDTWGGRHVFRYATRCALPAGTKITRENEVYQGEGILSTTSTWLTAGLDTSAQEDVLTCIVAHLNPLGFSVPIFLSGPSVAGTENAGDLGFAVAEALWQVRIPGPDQAPVYHAWPRVNLLSTCGLFTQLSWMTRLCGSLLNTCGMTVRYDMASACAGADGRFTCNGKPAIQTTLEAAALCDLHLPL</sequence>
<dbReference type="EMBL" id="JAGTJJ010000025">
    <property type="protein sequence ID" value="MDC3985040.1"/>
    <property type="molecule type" value="Genomic_DNA"/>
</dbReference>
<dbReference type="Proteomes" id="UP001151081">
    <property type="component" value="Unassembled WGS sequence"/>
</dbReference>
<evidence type="ECO:0008006" key="4">
    <source>
        <dbReference type="Google" id="ProtNLM"/>
    </source>
</evidence>
<gene>
    <name evidence="2" type="ORF">KEG57_31460</name>
</gene>